<dbReference type="SUPFAM" id="SSF51556">
    <property type="entry name" value="Metallo-dependent hydrolases"/>
    <property type="match status" value="1"/>
</dbReference>
<gene>
    <name evidence="2" type="ORF">JD77_00107</name>
</gene>
<dbReference type="Pfam" id="PF04909">
    <property type="entry name" value="Amidohydro_2"/>
    <property type="match status" value="1"/>
</dbReference>
<dbReference type="EMBL" id="VLKE01000001">
    <property type="protein sequence ID" value="TWH65172.1"/>
    <property type="molecule type" value="Genomic_DNA"/>
</dbReference>
<dbReference type="AlphaFoldDB" id="A0A562I2J4"/>
<dbReference type="Gene3D" id="3.20.20.140">
    <property type="entry name" value="Metal-dependent hydrolases"/>
    <property type="match status" value="1"/>
</dbReference>
<evidence type="ECO:0000259" key="1">
    <source>
        <dbReference type="Pfam" id="PF04909"/>
    </source>
</evidence>
<feature type="domain" description="Amidohydrolase-related" evidence="1">
    <location>
        <begin position="2"/>
        <end position="156"/>
    </location>
</feature>
<name>A0A562I2J4_MICOL</name>
<accession>A0A562I2J4</accession>
<comment type="caution">
    <text evidence="2">The sequence shown here is derived from an EMBL/GenBank/DDBJ whole genome shotgun (WGS) entry which is preliminary data.</text>
</comment>
<evidence type="ECO:0000313" key="3">
    <source>
        <dbReference type="Proteomes" id="UP000319825"/>
    </source>
</evidence>
<evidence type="ECO:0000313" key="2">
    <source>
        <dbReference type="EMBL" id="TWH65172.1"/>
    </source>
</evidence>
<dbReference type="Proteomes" id="UP000319825">
    <property type="component" value="Unassembled WGS sequence"/>
</dbReference>
<reference evidence="2 3" key="1">
    <citation type="submission" date="2019-07" db="EMBL/GenBank/DDBJ databases">
        <title>R&amp;d 2014.</title>
        <authorList>
            <person name="Klenk H.-P."/>
        </authorList>
    </citation>
    <scope>NUCLEOTIDE SEQUENCE [LARGE SCALE GENOMIC DNA]</scope>
    <source>
        <strain evidence="2 3">DSM 43868</strain>
    </source>
</reference>
<protein>
    <recommendedName>
        <fullName evidence="1">Amidohydrolase-related domain-containing protein</fullName>
    </recommendedName>
</protein>
<dbReference type="InterPro" id="IPR006680">
    <property type="entry name" value="Amidohydro-rel"/>
</dbReference>
<dbReference type="InterPro" id="IPR032466">
    <property type="entry name" value="Metal_Hydrolase"/>
</dbReference>
<proteinExistence type="predicted"/>
<keyword evidence="3" id="KW-1185">Reference proteome</keyword>
<sequence>MGGFAADDPLLDPAWAVLAEQRVPVVLHGGSAPAPGRHTGPDGVRRLLGRHPDLLLVIAHLGMPEYDAFADLAERYPGVHLDTTMGGTDFADRFAPLPAGYPQRLPALADRVVRGSDFPNIPYPYAHQLRALTRLDLGDDWMRGVPWTNGARLLRLGVD</sequence>
<organism evidence="2 3">
    <name type="scientific">Micromonospora olivasterospora</name>
    <dbReference type="NCBI Taxonomy" id="1880"/>
    <lineage>
        <taxon>Bacteria</taxon>
        <taxon>Bacillati</taxon>
        <taxon>Actinomycetota</taxon>
        <taxon>Actinomycetes</taxon>
        <taxon>Micromonosporales</taxon>
        <taxon>Micromonosporaceae</taxon>
        <taxon>Micromonospora</taxon>
    </lineage>
</organism>
<dbReference type="GO" id="GO:0016787">
    <property type="term" value="F:hydrolase activity"/>
    <property type="evidence" value="ECO:0007669"/>
    <property type="project" value="InterPro"/>
</dbReference>